<accession>A0A336KBU5</accession>
<name>A0A336KBU5_CULSO</name>
<dbReference type="EMBL" id="UFQS01000204">
    <property type="protein sequence ID" value="SSX01312.1"/>
    <property type="molecule type" value="Genomic_DNA"/>
</dbReference>
<organism evidence="1">
    <name type="scientific">Culicoides sonorensis</name>
    <name type="common">Biting midge</name>
    <dbReference type="NCBI Taxonomy" id="179676"/>
    <lineage>
        <taxon>Eukaryota</taxon>
        <taxon>Metazoa</taxon>
        <taxon>Ecdysozoa</taxon>
        <taxon>Arthropoda</taxon>
        <taxon>Hexapoda</taxon>
        <taxon>Insecta</taxon>
        <taxon>Pterygota</taxon>
        <taxon>Neoptera</taxon>
        <taxon>Endopterygota</taxon>
        <taxon>Diptera</taxon>
        <taxon>Nematocera</taxon>
        <taxon>Chironomoidea</taxon>
        <taxon>Ceratopogonidae</taxon>
        <taxon>Ceratopogoninae</taxon>
        <taxon>Culicoides</taxon>
        <taxon>Monoculicoides</taxon>
    </lineage>
</organism>
<gene>
    <name evidence="1" type="primary">CSON005088</name>
</gene>
<reference evidence="1" key="1">
    <citation type="submission" date="2018-04" db="EMBL/GenBank/DDBJ databases">
        <authorList>
            <person name="Go L.Y."/>
            <person name="Mitchell J.A."/>
        </authorList>
    </citation>
    <scope>NUCLEOTIDE SEQUENCE</scope>
    <source>
        <tissue evidence="1">Whole organism</tissue>
    </source>
</reference>
<protein>
    <submittedName>
        <fullName evidence="1">CSON005088 protein</fullName>
    </submittedName>
</protein>
<sequence length="95" mass="10789">MILTKSSPYGIKFVIQYSLAATYGLVRGHTSVTTLIRPSRIESIDCLGFFLYYQLKPNCNRIELSTELGVLFLKLFGIVMANNRIINDPFKVINQ</sequence>
<proteinExistence type="predicted"/>
<dbReference type="VEuPathDB" id="VectorBase:CSON005088"/>
<evidence type="ECO:0000313" key="2">
    <source>
        <dbReference type="EMBL" id="SSX21692.1"/>
    </source>
</evidence>
<evidence type="ECO:0000313" key="1">
    <source>
        <dbReference type="EMBL" id="SSX01312.1"/>
    </source>
</evidence>
<dbReference type="EMBL" id="UFQT01000204">
    <property type="protein sequence ID" value="SSX21692.1"/>
    <property type="molecule type" value="Genomic_DNA"/>
</dbReference>
<dbReference type="AlphaFoldDB" id="A0A336KBU5"/>
<reference evidence="2" key="2">
    <citation type="submission" date="2018-07" db="EMBL/GenBank/DDBJ databases">
        <authorList>
            <person name="Quirk P.G."/>
            <person name="Krulwich T.A."/>
        </authorList>
    </citation>
    <scope>NUCLEOTIDE SEQUENCE</scope>
</reference>